<evidence type="ECO:0000256" key="1">
    <source>
        <dbReference type="SAM" id="MobiDB-lite"/>
    </source>
</evidence>
<feature type="region of interest" description="Disordered" evidence="1">
    <location>
        <begin position="43"/>
        <end position="79"/>
    </location>
</feature>
<dbReference type="Proteomes" id="UP000682733">
    <property type="component" value="Unassembled WGS sequence"/>
</dbReference>
<dbReference type="Proteomes" id="UP000677228">
    <property type="component" value="Unassembled WGS sequence"/>
</dbReference>
<evidence type="ECO:0000313" key="6">
    <source>
        <dbReference type="Proteomes" id="UP000663829"/>
    </source>
</evidence>
<dbReference type="EMBL" id="CAJOBC010088423">
    <property type="protein sequence ID" value="CAF4368497.1"/>
    <property type="molecule type" value="Genomic_DNA"/>
</dbReference>
<comment type="caution">
    <text evidence="3">The sequence shown here is derived from an EMBL/GenBank/DDBJ whole genome shotgun (WGS) entry which is preliminary data.</text>
</comment>
<evidence type="ECO:0000313" key="4">
    <source>
        <dbReference type="EMBL" id="CAF4164139.1"/>
    </source>
</evidence>
<name>A0A815TTQ3_9BILA</name>
<dbReference type="Proteomes" id="UP000681722">
    <property type="component" value="Unassembled WGS sequence"/>
</dbReference>
<evidence type="ECO:0000313" key="3">
    <source>
        <dbReference type="EMBL" id="CAF1507372.1"/>
    </source>
</evidence>
<evidence type="ECO:0000313" key="5">
    <source>
        <dbReference type="EMBL" id="CAF4368497.1"/>
    </source>
</evidence>
<gene>
    <name evidence="3" type="ORF">GPM918_LOCUS36955</name>
    <name evidence="2" type="ORF">OVA965_LOCUS30917</name>
    <name evidence="5" type="ORF">SRO942_LOCUS37711</name>
    <name evidence="4" type="ORF">TMI583_LOCUS31733</name>
</gene>
<sequence length="189" mass="21708">MYSWSTADLYRNAFQALNSYDKTHLCQVPVNRNLNYNYIPVPSRQNLLPVNSPGNSPLRRPREDSDNDNHHIQDFDNAPAVRTVEYHNSKQGKFLNSSKANNYPQNLFNGNSSSSQQKNRFDFVRSSRSPQSKLFQQSQMTVSLNGQCQTISTEAQRFVQTSYGFPPFVIRFATEQIRNQQATEDGLFT</sequence>
<dbReference type="EMBL" id="CAJNOQ010022892">
    <property type="protein sequence ID" value="CAF1507372.1"/>
    <property type="molecule type" value="Genomic_DNA"/>
</dbReference>
<protein>
    <submittedName>
        <fullName evidence="3">Uncharacterized protein</fullName>
    </submittedName>
</protein>
<evidence type="ECO:0000313" key="2">
    <source>
        <dbReference type="EMBL" id="CAF1353678.1"/>
    </source>
</evidence>
<accession>A0A815TTQ3</accession>
<dbReference type="AlphaFoldDB" id="A0A815TTQ3"/>
<reference evidence="3" key="1">
    <citation type="submission" date="2021-02" db="EMBL/GenBank/DDBJ databases">
        <authorList>
            <person name="Nowell W R."/>
        </authorList>
    </citation>
    <scope>NUCLEOTIDE SEQUENCE</scope>
</reference>
<organism evidence="3 6">
    <name type="scientific">Didymodactylos carnosus</name>
    <dbReference type="NCBI Taxonomy" id="1234261"/>
    <lineage>
        <taxon>Eukaryota</taxon>
        <taxon>Metazoa</taxon>
        <taxon>Spiralia</taxon>
        <taxon>Gnathifera</taxon>
        <taxon>Rotifera</taxon>
        <taxon>Eurotatoria</taxon>
        <taxon>Bdelloidea</taxon>
        <taxon>Philodinida</taxon>
        <taxon>Philodinidae</taxon>
        <taxon>Didymodactylos</taxon>
    </lineage>
</organism>
<dbReference type="Proteomes" id="UP000663829">
    <property type="component" value="Unassembled WGS sequence"/>
</dbReference>
<dbReference type="EMBL" id="CAJNOK010022812">
    <property type="protein sequence ID" value="CAF1353678.1"/>
    <property type="molecule type" value="Genomic_DNA"/>
</dbReference>
<feature type="compositionally biased region" description="Polar residues" evidence="1">
    <location>
        <begin position="43"/>
        <end position="55"/>
    </location>
</feature>
<dbReference type="EMBL" id="CAJOBA010044456">
    <property type="protein sequence ID" value="CAF4164139.1"/>
    <property type="molecule type" value="Genomic_DNA"/>
</dbReference>
<feature type="region of interest" description="Disordered" evidence="1">
    <location>
        <begin position="94"/>
        <end position="118"/>
    </location>
</feature>
<keyword evidence="6" id="KW-1185">Reference proteome</keyword>
<feature type="compositionally biased region" description="Basic and acidic residues" evidence="1">
    <location>
        <begin position="60"/>
        <end position="74"/>
    </location>
</feature>
<proteinExistence type="predicted"/>